<accession>A0A8S5RCY7</accession>
<dbReference type="EMBL" id="BK059093">
    <property type="protein sequence ID" value="DAE29248.1"/>
    <property type="molecule type" value="Genomic_DNA"/>
</dbReference>
<organism evidence="2">
    <name type="scientific">virus sp. ctx9V1</name>
    <dbReference type="NCBI Taxonomy" id="2828001"/>
    <lineage>
        <taxon>Viruses</taxon>
    </lineage>
</organism>
<proteinExistence type="predicted"/>
<evidence type="ECO:0000256" key="1">
    <source>
        <dbReference type="SAM" id="MobiDB-lite"/>
    </source>
</evidence>
<feature type="region of interest" description="Disordered" evidence="1">
    <location>
        <begin position="72"/>
        <end position="97"/>
    </location>
</feature>
<evidence type="ECO:0000313" key="2">
    <source>
        <dbReference type="EMBL" id="DAE29248.1"/>
    </source>
</evidence>
<protein>
    <submittedName>
        <fullName evidence="2">Uncharacterized protein</fullName>
    </submittedName>
</protein>
<sequence>MLDAMGLTGHNPTDTVKSGAYKGSSRWFRDMMKMVPFSNLYEDANYNTLRAKQNYYRNKYWYLHLFGNDSTGSSSGEPVMPDDYNNDSFGEGSFDPG</sequence>
<reference evidence="2" key="1">
    <citation type="journal article" date="2021" name="Proc. Natl. Acad. Sci. U.S.A.">
        <title>A Catalog of Tens of Thousands of Viruses from Human Metagenomes Reveals Hidden Associations with Chronic Diseases.</title>
        <authorList>
            <person name="Tisza M.J."/>
            <person name="Buck C.B."/>
        </authorList>
    </citation>
    <scope>NUCLEOTIDE SEQUENCE</scope>
    <source>
        <strain evidence="2">Ctx9V1</strain>
    </source>
</reference>
<name>A0A8S5RCY7_9VIRU</name>